<evidence type="ECO:0000313" key="3">
    <source>
        <dbReference type="Proteomes" id="UP000273898"/>
    </source>
</evidence>
<dbReference type="AlphaFoldDB" id="A0A497Y0J8"/>
<keyword evidence="4" id="KW-1185">Reference proteome</keyword>
<protein>
    <submittedName>
        <fullName evidence="2">DUF3872 domain-containing protein</fullName>
    </submittedName>
    <submittedName>
        <fullName evidence="1">Uncharacterized protein DUF3872</fullName>
    </submittedName>
</protein>
<gene>
    <name evidence="1" type="ORF">BCL90_3463</name>
    <name evidence="2" type="ORF">E3V97_18800</name>
</gene>
<reference evidence="2 4" key="2">
    <citation type="submission" date="2019-03" db="EMBL/GenBank/DDBJ databases">
        <authorList>
            <person name="He R.-H."/>
        </authorList>
    </citation>
    <scope>NUCLEOTIDE SEQUENCE [LARGE SCALE GENOMIC DNA]</scope>
    <source>
        <strain evidence="2 4">DSM 19624</strain>
    </source>
</reference>
<dbReference type="Gene3D" id="2.60.40.2410">
    <property type="entry name" value="Uncharacterised protein PF12988, DUF3872"/>
    <property type="match status" value="1"/>
</dbReference>
<dbReference type="Proteomes" id="UP000273898">
    <property type="component" value="Unassembled WGS sequence"/>
</dbReference>
<dbReference type="PROSITE" id="PS51257">
    <property type="entry name" value="PROKAR_LIPOPROTEIN"/>
    <property type="match status" value="1"/>
</dbReference>
<dbReference type="Proteomes" id="UP000297429">
    <property type="component" value="Unassembled WGS sequence"/>
</dbReference>
<dbReference type="Pfam" id="PF12988">
    <property type="entry name" value="TraQ_transposon"/>
    <property type="match status" value="1"/>
</dbReference>
<organism evidence="1 3">
    <name type="scientific">Pedobacter alluvionis</name>
    <dbReference type="NCBI Taxonomy" id="475253"/>
    <lineage>
        <taxon>Bacteria</taxon>
        <taxon>Pseudomonadati</taxon>
        <taxon>Bacteroidota</taxon>
        <taxon>Sphingobacteriia</taxon>
        <taxon>Sphingobacteriales</taxon>
        <taxon>Sphingobacteriaceae</taxon>
        <taxon>Pedobacter</taxon>
    </lineage>
</organism>
<evidence type="ECO:0000313" key="2">
    <source>
        <dbReference type="EMBL" id="TFB30219.1"/>
    </source>
</evidence>
<evidence type="ECO:0000313" key="4">
    <source>
        <dbReference type="Proteomes" id="UP000297429"/>
    </source>
</evidence>
<sequence>MKNLSIKNQFVEGRMKIVLSLVTVMALLFTIMSCNDELDVKTNFPFEVEVMPVPKSIAVGETVPIKCTIKAGGNYSGTQYYMRYFPVDGKGRVFIGIAGKAVTLKPNESYLLPGKVFTVYYGSEVNATHTIDLWIFDNNGNEQKMTFQFNPKQKS</sequence>
<evidence type="ECO:0000313" key="1">
    <source>
        <dbReference type="EMBL" id="RLJ75115.1"/>
    </source>
</evidence>
<proteinExistence type="predicted"/>
<reference evidence="1 3" key="1">
    <citation type="submission" date="2018-10" db="EMBL/GenBank/DDBJ databases">
        <title>Genomic Encyclopedia of Archaeal and Bacterial Type Strains, Phase II (KMG-II): from individual species to whole genera.</title>
        <authorList>
            <person name="Goeker M."/>
        </authorList>
    </citation>
    <scope>NUCLEOTIDE SEQUENCE [LARGE SCALE GENOMIC DNA]</scope>
    <source>
        <strain evidence="1 3">DSM 19624</strain>
    </source>
</reference>
<dbReference type="InterPro" id="IPR024355">
    <property type="entry name" value="TraQ_bacteroidetes"/>
</dbReference>
<dbReference type="RefSeq" id="WP_121285083.1">
    <property type="nucleotide sequence ID" value="NZ_RCCK01000012.1"/>
</dbReference>
<comment type="caution">
    <text evidence="1">The sequence shown here is derived from an EMBL/GenBank/DDBJ whole genome shotgun (WGS) entry which is preliminary data.</text>
</comment>
<accession>A0A497Y0J8</accession>
<dbReference type="InterPro" id="IPR038707">
    <property type="entry name" value="TraQ_sf"/>
</dbReference>
<dbReference type="EMBL" id="SOPX01000003">
    <property type="protein sequence ID" value="TFB30219.1"/>
    <property type="molecule type" value="Genomic_DNA"/>
</dbReference>
<name>A0A497Y0J8_9SPHI</name>
<dbReference type="OrthoDB" id="669114at2"/>
<dbReference type="EMBL" id="RCCK01000012">
    <property type="protein sequence ID" value="RLJ75115.1"/>
    <property type="molecule type" value="Genomic_DNA"/>
</dbReference>